<dbReference type="GeneID" id="107016285"/>
<dbReference type="PROSITE" id="PS50222">
    <property type="entry name" value="EF_HAND_2"/>
    <property type="match status" value="1"/>
</dbReference>
<keyword evidence="2" id="KW-0862">Zinc</keyword>
<dbReference type="RefSeq" id="XP_027772585.1">
    <property type="nucleotide sequence ID" value="XM_027916784.1"/>
</dbReference>
<dbReference type="SUPFAM" id="SSF47473">
    <property type="entry name" value="EF-hand"/>
    <property type="match status" value="1"/>
</dbReference>
<dbReference type="PROSITE" id="PS00018">
    <property type="entry name" value="EF_HAND_1"/>
    <property type="match status" value="1"/>
</dbReference>
<reference evidence="6" key="1">
    <citation type="journal article" date="2014" name="Nat. Genet.">
        <title>The genome of the stress-tolerant wild tomato species Solanum pennellii.</title>
        <authorList>
            <person name="Bolger A."/>
            <person name="Scossa F."/>
            <person name="Bolger M.E."/>
            <person name="Lanz C."/>
            <person name="Maumus F."/>
            <person name="Tohge T."/>
            <person name="Quesneville H."/>
            <person name="Alseekh S."/>
            <person name="Sorensen I."/>
            <person name="Lichtenstein G."/>
            <person name="Fich E.A."/>
            <person name="Conte M."/>
            <person name="Keller H."/>
            <person name="Schneeberger K."/>
            <person name="Schwacke R."/>
            <person name="Ofner I."/>
            <person name="Vrebalov J."/>
            <person name="Xu Y."/>
            <person name="Osorio S."/>
            <person name="Aflitos S.A."/>
            <person name="Schijlen E."/>
            <person name="Jimenez-Gomez J.M."/>
            <person name="Ryngajllo M."/>
            <person name="Kimura S."/>
            <person name="Kumar R."/>
            <person name="Koenig D."/>
            <person name="Headland L.R."/>
            <person name="Maloof J.N."/>
            <person name="Sinha N."/>
            <person name="van Ham R.C."/>
            <person name="Lankhorst R.K."/>
            <person name="Mao L."/>
            <person name="Vogel A."/>
            <person name="Arsova B."/>
            <person name="Panstruga R."/>
            <person name="Fei Z."/>
            <person name="Rose J.K."/>
            <person name="Zamir D."/>
            <person name="Carrari F."/>
            <person name="Giovannoni J.J."/>
            <person name="Weigel D."/>
            <person name="Usadel B."/>
            <person name="Fernie A.R."/>
        </authorList>
    </citation>
    <scope>NUCLEOTIDE SEQUENCE [LARGE SCALE GENOMIC DNA]</scope>
    <source>
        <strain evidence="6">cv. LA0716</strain>
    </source>
</reference>
<feature type="domain" description="EF-hand" evidence="5">
    <location>
        <begin position="8"/>
        <end position="43"/>
    </location>
</feature>
<dbReference type="Proteomes" id="UP000694930">
    <property type="component" value="Chromosome 4"/>
</dbReference>
<evidence type="ECO:0000259" key="5">
    <source>
        <dbReference type="PROSITE" id="PS50222"/>
    </source>
</evidence>
<dbReference type="InterPro" id="IPR002048">
    <property type="entry name" value="EF_hand_dom"/>
</dbReference>
<dbReference type="InterPro" id="IPR011992">
    <property type="entry name" value="EF-hand-dom_pair"/>
</dbReference>
<reference evidence="7" key="2">
    <citation type="submission" date="2025-08" db="UniProtKB">
        <authorList>
            <consortium name="RefSeq"/>
        </authorList>
    </citation>
    <scope>IDENTIFICATION</scope>
</reference>
<keyword evidence="6" id="KW-1185">Reference proteome</keyword>
<dbReference type="SMART" id="SM00343">
    <property type="entry name" value="ZnF_C2HC"/>
    <property type="match status" value="1"/>
</dbReference>
<proteinExistence type="predicted"/>
<accession>A0ABM1VA17</accession>
<name>A0ABM1VA17_SOLPN</name>
<protein>
    <submittedName>
        <fullName evidence="7">Uncharacterized protein LOC107016285 isoform X1</fullName>
    </submittedName>
</protein>
<dbReference type="SUPFAM" id="SSF57756">
    <property type="entry name" value="Retrovirus zinc finger-like domains"/>
    <property type="match status" value="1"/>
</dbReference>
<dbReference type="Pfam" id="PF00098">
    <property type="entry name" value="zf-CCHC"/>
    <property type="match status" value="1"/>
</dbReference>
<dbReference type="InterPro" id="IPR018247">
    <property type="entry name" value="EF_Hand_1_Ca_BS"/>
</dbReference>
<dbReference type="Gene3D" id="4.10.60.10">
    <property type="entry name" value="Zinc finger, CCHC-type"/>
    <property type="match status" value="1"/>
</dbReference>
<evidence type="ECO:0000256" key="1">
    <source>
        <dbReference type="ARBA" id="ARBA00022837"/>
    </source>
</evidence>
<feature type="compositionally biased region" description="Basic residues" evidence="3">
    <location>
        <begin position="266"/>
        <end position="286"/>
    </location>
</feature>
<dbReference type="PROSITE" id="PS50158">
    <property type="entry name" value="ZF_CCHC"/>
    <property type="match status" value="1"/>
</dbReference>
<keyword evidence="1" id="KW-0106">Calcium</keyword>
<evidence type="ECO:0000313" key="7">
    <source>
        <dbReference type="RefSeq" id="XP_027772585.1"/>
    </source>
</evidence>
<feature type="region of interest" description="Disordered" evidence="3">
    <location>
        <begin position="238"/>
        <end position="292"/>
    </location>
</feature>
<dbReference type="PANTHER" id="PTHR33325">
    <property type="entry name" value="ZINC FINGER, CCHC-TYPE-RELATED"/>
    <property type="match status" value="1"/>
</dbReference>
<dbReference type="Gene3D" id="1.10.238.10">
    <property type="entry name" value="EF-hand"/>
    <property type="match status" value="1"/>
</dbReference>
<evidence type="ECO:0000256" key="3">
    <source>
        <dbReference type="SAM" id="MobiDB-lite"/>
    </source>
</evidence>
<dbReference type="PANTHER" id="PTHR33325:SF11">
    <property type="entry name" value="COLD SHOCK DOMAIN-CONTAINING PROTEIN 4-LIKE"/>
    <property type="match status" value="1"/>
</dbReference>
<dbReference type="InterPro" id="IPR036875">
    <property type="entry name" value="Znf_CCHC_sf"/>
</dbReference>
<dbReference type="InterPro" id="IPR001878">
    <property type="entry name" value="Znf_CCHC"/>
</dbReference>
<keyword evidence="2" id="KW-0479">Metal-binding</keyword>
<keyword evidence="2" id="KW-0863">Zinc-finger</keyword>
<organism evidence="6 7">
    <name type="scientific">Solanum pennellii</name>
    <name type="common">Tomato</name>
    <name type="synonym">Lycopersicon pennellii</name>
    <dbReference type="NCBI Taxonomy" id="28526"/>
    <lineage>
        <taxon>Eukaryota</taxon>
        <taxon>Viridiplantae</taxon>
        <taxon>Streptophyta</taxon>
        <taxon>Embryophyta</taxon>
        <taxon>Tracheophyta</taxon>
        <taxon>Spermatophyta</taxon>
        <taxon>Magnoliopsida</taxon>
        <taxon>eudicotyledons</taxon>
        <taxon>Gunneridae</taxon>
        <taxon>Pentapetalae</taxon>
        <taxon>asterids</taxon>
        <taxon>lamiids</taxon>
        <taxon>Solanales</taxon>
        <taxon>Solanaceae</taxon>
        <taxon>Solanoideae</taxon>
        <taxon>Solaneae</taxon>
        <taxon>Solanum</taxon>
        <taxon>Solanum subgen. Lycopersicon</taxon>
    </lineage>
</organism>
<dbReference type="SMART" id="SM00054">
    <property type="entry name" value="EFh"/>
    <property type="match status" value="1"/>
</dbReference>
<gene>
    <name evidence="7" type="primary">LOC107016285</name>
</gene>
<evidence type="ECO:0000313" key="6">
    <source>
        <dbReference type="Proteomes" id="UP000694930"/>
    </source>
</evidence>
<evidence type="ECO:0000259" key="4">
    <source>
        <dbReference type="PROSITE" id="PS50158"/>
    </source>
</evidence>
<feature type="domain" description="CCHC-type" evidence="4">
    <location>
        <begin position="322"/>
        <end position="337"/>
    </location>
</feature>
<sequence length="396" mass="45342">MPSIFPPGTDPTVMSCFQMADQDGSGFIDDKELQKALSSYNQSFGLRTVHLLMYLFTNTNIRTIDISGKSYLSWVLDAEIHLDAMGLADTIQENNQASNQNRAKAMIFLRHHLDEGLKMEHLTVKDPLVLWNNLKDRYDHLKLAVLPQARYDWIQLRLQDFKSISEYNSSMFKIISQLKLCGENITDHDMLEKTFSTFPASSMLLQQQYREMGFKKYSELISHLLVAEQHNDLLIKNHESRPTGSMPFPEVNTTNFHQSRHEKGRGPSRGRGRGPSRGRGRGRGRNFNHGGRLALNNNLQHQQCKKKNEKHDVVQKKNSDNKCYRCGGKGHWSRTCRTPKHLVELYQASLKEVKNNAEANFISEDTVEPMHLDVADFFEKPEGKIDHLIGDGSVIM</sequence>
<evidence type="ECO:0000256" key="2">
    <source>
        <dbReference type="PROSITE-ProRule" id="PRU00047"/>
    </source>
</evidence>